<dbReference type="OrthoDB" id="8229713at2"/>
<accession>A0A4R1CGE6</accession>
<proteinExistence type="predicted"/>
<sequence>MSLADAILLDSIVWPLCGALLVLGKRLTATHPASMYLIFHVLVFSSRSWGLVGGADRFMQMTDAEAVRALVMADVLLAVLTASWLLPAPARWDERPASVKPMNPSVFLAVSIVALPIGLYFLATNTYTAGSGLQDRAISTSYEIFAITWPGLVLLAAVYLYGFRWYLVGPLAAYLLFMGLQGEGRFRLILPSILVAQIYLDRKGRKLPDLRVLVLLGALVVAFPGLDALGESYRTGTLSTSSVVKTLTESFGDLSGGTTSDQQIFDQFAVSLTLSDELGHPQYGRHFVDLLALPIPRPLWPDKPATNEHLIAISTVHRPLAEVGTVFTLPGELYTDWRWPGVVILGFALGRFLLWIYHRAYTLGYGSVGHFVYLLLAAFFVQTFRDGLSTLPIFLLVENAPLMAMALISLHWKQPKPEGHGLAPGYAAWLRSRA</sequence>
<gene>
    <name evidence="2" type="ORF">EPD65_04865</name>
</gene>
<feature type="transmembrane region" description="Helical" evidence="1">
    <location>
        <begin position="144"/>
        <end position="164"/>
    </location>
</feature>
<evidence type="ECO:0000256" key="1">
    <source>
        <dbReference type="SAM" id="Phobius"/>
    </source>
</evidence>
<feature type="transmembrane region" description="Helical" evidence="1">
    <location>
        <begin position="7"/>
        <end position="24"/>
    </location>
</feature>
<keyword evidence="1" id="KW-0472">Membrane</keyword>
<feature type="transmembrane region" description="Helical" evidence="1">
    <location>
        <begin position="393"/>
        <end position="412"/>
    </location>
</feature>
<protein>
    <submittedName>
        <fullName evidence="2">Oligosaccharide repeat unit polymerase</fullName>
    </submittedName>
</protein>
<feature type="transmembrane region" description="Helical" evidence="1">
    <location>
        <begin position="337"/>
        <end position="356"/>
    </location>
</feature>
<dbReference type="AlphaFoldDB" id="A0A4R1CGE6"/>
<organism evidence="2 3">
    <name type="scientific">Nocardioides jejuensis</name>
    <dbReference type="NCBI Taxonomy" id="2502782"/>
    <lineage>
        <taxon>Bacteria</taxon>
        <taxon>Bacillati</taxon>
        <taxon>Actinomycetota</taxon>
        <taxon>Actinomycetes</taxon>
        <taxon>Propionibacteriales</taxon>
        <taxon>Nocardioidaceae</taxon>
        <taxon>Nocardioides</taxon>
    </lineage>
</organism>
<evidence type="ECO:0000313" key="3">
    <source>
        <dbReference type="Proteomes" id="UP000295453"/>
    </source>
</evidence>
<keyword evidence="3" id="KW-1185">Reference proteome</keyword>
<feature type="transmembrane region" description="Helical" evidence="1">
    <location>
        <begin position="36"/>
        <end position="55"/>
    </location>
</feature>
<reference evidence="2 3" key="1">
    <citation type="submission" date="2019-03" db="EMBL/GenBank/DDBJ databases">
        <authorList>
            <person name="Kim M.K.M."/>
        </authorList>
    </citation>
    <scope>NUCLEOTIDE SEQUENCE [LARGE SCALE GENOMIC DNA]</scope>
    <source>
        <strain evidence="2 3">18JY15-6</strain>
    </source>
</reference>
<dbReference type="EMBL" id="SJZJ01000005">
    <property type="protein sequence ID" value="TCJ30219.1"/>
    <property type="molecule type" value="Genomic_DNA"/>
</dbReference>
<keyword evidence="1" id="KW-0812">Transmembrane</keyword>
<name>A0A4R1CGE6_9ACTN</name>
<evidence type="ECO:0000313" key="2">
    <source>
        <dbReference type="EMBL" id="TCJ30219.1"/>
    </source>
</evidence>
<feature type="transmembrane region" description="Helical" evidence="1">
    <location>
        <begin position="67"/>
        <end position="86"/>
    </location>
</feature>
<dbReference type="RefSeq" id="WP_131582042.1">
    <property type="nucleotide sequence ID" value="NZ_SJZJ01000005.1"/>
</dbReference>
<feature type="transmembrane region" description="Helical" evidence="1">
    <location>
        <begin position="363"/>
        <end position="381"/>
    </location>
</feature>
<feature type="transmembrane region" description="Helical" evidence="1">
    <location>
        <begin position="212"/>
        <end position="230"/>
    </location>
</feature>
<dbReference type="Proteomes" id="UP000295453">
    <property type="component" value="Unassembled WGS sequence"/>
</dbReference>
<comment type="caution">
    <text evidence="2">The sequence shown here is derived from an EMBL/GenBank/DDBJ whole genome shotgun (WGS) entry which is preliminary data.</text>
</comment>
<keyword evidence="1" id="KW-1133">Transmembrane helix</keyword>
<feature type="transmembrane region" description="Helical" evidence="1">
    <location>
        <begin position="106"/>
        <end position="123"/>
    </location>
</feature>